<dbReference type="Proteomes" id="UP000747542">
    <property type="component" value="Unassembled WGS sequence"/>
</dbReference>
<feature type="compositionally biased region" description="Basic and acidic residues" evidence="1">
    <location>
        <begin position="394"/>
        <end position="409"/>
    </location>
</feature>
<organism evidence="3 4">
    <name type="scientific">Homarus americanus</name>
    <name type="common">American lobster</name>
    <dbReference type="NCBI Taxonomy" id="6706"/>
    <lineage>
        <taxon>Eukaryota</taxon>
        <taxon>Metazoa</taxon>
        <taxon>Ecdysozoa</taxon>
        <taxon>Arthropoda</taxon>
        <taxon>Crustacea</taxon>
        <taxon>Multicrustacea</taxon>
        <taxon>Malacostraca</taxon>
        <taxon>Eumalacostraca</taxon>
        <taxon>Eucarida</taxon>
        <taxon>Decapoda</taxon>
        <taxon>Pleocyemata</taxon>
        <taxon>Astacidea</taxon>
        <taxon>Nephropoidea</taxon>
        <taxon>Nephropidae</taxon>
        <taxon>Homarus</taxon>
    </lineage>
</organism>
<dbReference type="PANTHER" id="PTHR12837:SF14">
    <property type="entry name" value="POLY(ADP-RIBOSE) GLYCOHYDROLASE"/>
    <property type="match status" value="1"/>
</dbReference>
<feature type="domain" description="PARG helical" evidence="2">
    <location>
        <begin position="68"/>
        <end position="133"/>
    </location>
</feature>
<dbReference type="PANTHER" id="PTHR12837">
    <property type="entry name" value="POLY ADP-RIBOSE GLYCOHYDROLASE"/>
    <property type="match status" value="1"/>
</dbReference>
<dbReference type="GO" id="GO:0005634">
    <property type="term" value="C:nucleus"/>
    <property type="evidence" value="ECO:0007669"/>
    <property type="project" value="TreeGrafter"/>
</dbReference>
<dbReference type="GO" id="GO:0005737">
    <property type="term" value="C:cytoplasm"/>
    <property type="evidence" value="ECO:0007669"/>
    <property type="project" value="TreeGrafter"/>
</dbReference>
<evidence type="ECO:0000256" key="1">
    <source>
        <dbReference type="SAM" id="MobiDB-lite"/>
    </source>
</evidence>
<protein>
    <submittedName>
        <fullName evidence="3">Putative Poly (ADP-ribose) glycohydrolase (PARG)-containing protein</fullName>
    </submittedName>
</protein>
<dbReference type="Pfam" id="PF20811">
    <property type="entry name" value="PARG_cat_N"/>
    <property type="match status" value="1"/>
</dbReference>
<dbReference type="AlphaFoldDB" id="A0A8J5N2T8"/>
<evidence type="ECO:0000313" key="4">
    <source>
        <dbReference type="Proteomes" id="UP000747542"/>
    </source>
</evidence>
<dbReference type="InterPro" id="IPR007724">
    <property type="entry name" value="Poly_GlycHdrlase"/>
</dbReference>
<gene>
    <name evidence="3" type="ORF">Hamer_G009572</name>
</gene>
<dbReference type="InterPro" id="IPR048362">
    <property type="entry name" value="PARG_helical"/>
</dbReference>
<evidence type="ECO:0000259" key="2">
    <source>
        <dbReference type="Pfam" id="PF20811"/>
    </source>
</evidence>
<accession>A0A8J5N2T8</accession>
<dbReference type="GO" id="GO:0005975">
    <property type="term" value="P:carbohydrate metabolic process"/>
    <property type="evidence" value="ECO:0007669"/>
    <property type="project" value="InterPro"/>
</dbReference>
<feature type="compositionally biased region" description="Basic residues" evidence="1">
    <location>
        <begin position="567"/>
        <end position="577"/>
    </location>
</feature>
<feature type="region of interest" description="Disordered" evidence="1">
    <location>
        <begin position="711"/>
        <end position="943"/>
    </location>
</feature>
<keyword evidence="4" id="KW-1185">Reference proteome</keyword>
<dbReference type="GO" id="GO:0004649">
    <property type="term" value="F:poly(ADP-ribose) glycohydrolase activity"/>
    <property type="evidence" value="ECO:0007669"/>
    <property type="project" value="InterPro"/>
</dbReference>
<feature type="compositionally biased region" description="Acidic residues" evidence="1">
    <location>
        <begin position="892"/>
        <end position="933"/>
    </location>
</feature>
<feature type="compositionally biased region" description="Polar residues" evidence="1">
    <location>
        <begin position="337"/>
        <end position="367"/>
    </location>
</feature>
<feature type="compositionally biased region" description="Basic and acidic residues" evidence="1">
    <location>
        <begin position="482"/>
        <end position="508"/>
    </location>
</feature>
<dbReference type="GO" id="GO:1990966">
    <property type="term" value="P:ATP generation from poly-ADP-D-ribose"/>
    <property type="evidence" value="ECO:0007669"/>
    <property type="project" value="TreeGrafter"/>
</dbReference>
<comment type="caution">
    <text evidence="3">The sequence shown here is derived from an EMBL/GenBank/DDBJ whole genome shotgun (WGS) entry which is preliminary data.</text>
</comment>
<name>A0A8J5N2T8_HOMAM</name>
<feature type="compositionally biased region" description="Basic and acidic residues" evidence="1">
    <location>
        <begin position="655"/>
        <end position="664"/>
    </location>
</feature>
<reference evidence="3" key="1">
    <citation type="journal article" date="2021" name="Sci. Adv.">
        <title>The American lobster genome reveals insights on longevity, neural, and immune adaptations.</title>
        <authorList>
            <person name="Polinski J.M."/>
            <person name="Zimin A.V."/>
            <person name="Clark K.F."/>
            <person name="Kohn A.B."/>
            <person name="Sadowski N."/>
            <person name="Timp W."/>
            <person name="Ptitsyn A."/>
            <person name="Khanna P."/>
            <person name="Romanova D.Y."/>
            <person name="Williams P."/>
            <person name="Greenwood S.J."/>
            <person name="Moroz L.L."/>
            <person name="Walt D.R."/>
            <person name="Bodnar A.G."/>
        </authorList>
    </citation>
    <scope>NUCLEOTIDE SEQUENCE</scope>
    <source>
        <strain evidence="3">GMGI-L3</strain>
    </source>
</reference>
<proteinExistence type="predicted"/>
<feature type="region of interest" description="Disordered" evidence="1">
    <location>
        <begin position="327"/>
        <end position="409"/>
    </location>
</feature>
<dbReference type="EMBL" id="JAHLQT010011563">
    <property type="protein sequence ID" value="KAG7172225.1"/>
    <property type="molecule type" value="Genomic_DNA"/>
</dbReference>
<dbReference type="GO" id="GO:0006282">
    <property type="term" value="P:regulation of DNA repair"/>
    <property type="evidence" value="ECO:0007669"/>
    <property type="project" value="InterPro"/>
</dbReference>
<feature type="compositionally biased region" description="Basic residues" evidence="1">
    <location>
        <begin position="812"/>
        <end position="825"/>
    </location>
</feature>
<feature type="compositionally biased region" description="Polar residues" evidence="1">
    <location>
        <begin position="378"/>
        <end position="393"/>
    </location>
</feature>
<dbReference type="GO" id="GO:0009225">
    <property type="term" value="P:nucleotide-sugar metabolic process"/>
    <property type="evidence" value="ECO:0007669"/>
    <property type="project" value="TreeGrafter"/>
</dbReference>
<sequence length="1068" mass="118867">MAFVLLPCDLPTWPTIQRHLNSLKGTTSPDHLTQVLYSLHSLCNVSIEPDLNERVPEDIFAGVSHYLKEEADQDFFTTTLPFMVGAALKLKDLKPPKGLTYSLQQQGEDVTLDRELVTSLLAHMLFCTLPRRTLVSHPTLTDPCLAPTLSSLHRVNVDLVLQRMLNLCCRVNVNLVLQRMLNLCCRVNVDLVLQKVMVNKDFLSLKDWMKCEEVLCPVNIQHEGRLEEAPPPALLTCFTSPNLARPALTKSNSQLEDNEALQVCGALRTSTVSNLKTRPSFIPRKTVGPPDLIHVLMDADDYRQSEVLQYEEINVLRELNKARLAFTQDLPPPPPNQSLSDIVSVSRQHSRGSASPPTRFRTQVSSDASEEDKKGDPGSSSQDTNNKQLPNKGSTERWVNESEVLKRGGARDKRVEIIEGDKCDVDKEGGGGVVIVRDKKGEDKEGNKGVKMVGSDGQVDTGVKSKTGTLPKTRRGKNVSKPTEKRTEKTKVITDDKQTENDQDDTKQKVTGNISVGDKPLEKQMKKVKVVTDEKPKERRSEKQDSHAGSVSVGEPGSSYVTAPSTMKRRRRRKKSGARCTTFDVAEKPPDGGVHSKRPQKASLQEEQQPPQHSQPRTIARPKGKPPLPEVRPRPNTDAAEPPPPQQQVTHNKQRIGEAPDGRKLSLYYSCDSAPQDVSHQEEDPYYSACESLDGQDDRLKEALARKPSVDSELPILTHTQNDSDDANQTHPRLPRGEVPLPTTAKVRAPLPDCRGEPPLPTTAKVRAPHPHDCQVGAPLPDCQGEGPTHQATKVRAPLCQGEFPTPTTVKVRPHPHAAKVRVPSKVRAPTSPRLPPPLTTAKPHYEPRRQGKAPVPDCQDEGPHSPTVTAKVRSPLPDCQGEPHSPRWEEENKEEEEREREGTDLSEDEEEGGSKEEEEEEEEEEEAEGEDENGSRSSHYSFSSDYISDLEEVYEQLEAVLQEQQEGQLGPRTAAIARFAHGLLKLDIVCRLLGDRGWRVGDLVATLLRYSESRLDSWRRRETELTESADSSLPESHRYRSPSLDSLTLFDELIGADRPFITMETEL</sequence>
<feature type="compositionally biased region" description="Basic and acidic residues" evidence="1">
    <location>
        <begin position="519"/>
        <end position="546"/>
    </location>
</feature>
<feature type="compositionally biased region" description="Basic and acidic residues" evidence="1">
    <location>
        <begin position="436"/>
        <end position="448"/>
    </location>
</feature>
<evidence type="ECO:0000313" key="3">
    <source>
        <dbReference type="EMBL" id="KAG7172225.1"/>
    </source>
</evidence>
<feature type="region of interest" description="Disordered" evidence="1">
    <location>
        <begin position="423"/>
        <end position="694"/>
    </location>
</feature>